<sequence length="145" mass="16004">MRATESFSRWQAECLASSGDVQASGAENALLHVIRMNDRPKSVKEIARLTNREDIPNIQYGLRKLAKGGLIEREGASRTGVLYSVTEKGRAVTDRYAEVRQALLVRLLGRLDDAETVLGEAAQTLEILCGIYDRAALSATTQRRD</sequence>
<dbReference type="SMART" id="SM00347">
    <property type="entry name" value="HTH_MARR"/>
    <property type="match status" value="1"/>
</dbReference>
<evidence type="ECO:0000313" key="3">
    <source>
        <dbReference type="Proteomes" id="UP000199356"/>
    </source>
</evidence>
<keyword evidence="3" id="KW-1185">Reference proteome</keyword>
<dbReference type="EMBL" id="FOXA01000022">
    <property type="protein sequence ID" value="SFP96496.1"/>
    <property type="molecule type" value="Genomic_DNA"/>
</dbReference>
<accession>A0A1I5UPE1</accession>
<dbReference type="Proteomes" id="UP000199356">
    <property type="component" value="Unassembled WGS sequence"/>
</dbReference>
<protein>
    <submittedName>
        <fullName evidence="2">Predicted transcription regulator, contains HTH domain, MarR family</fullName>
    </submittedName>
</protein>
<dbReference type="SUPFAM" id="SSF46785">
    <property type="entry name" value="Winged helix' DNA-binding domain"/>
    <property type="match status" value="1"/>
</dbReference>
<gene>
    <name evidence="2" type="ORF">SAMN04488047_12212</name>
</gene>
<evidence type="ECO:0000259" key="1">
    <source>
        <dbReference type="SMART" id="SM00347"/>
    </source>
</evidence>
<proteinExistence type="predicted"/>
<dbReference type="InterPro" id="IPR036390">
    <property type="entry name" value="WH_DNA-bd_sf"/>
</dbReference>
<evidence type="ECO:0000313" key="2">
    <source>
        <dbReference type="EMBL" id="SFP96496.1"/>
    </source>
</evidence>
<feature type="domain" description="HTH marR-type" evidence="1">
    <location>
        <begin position="16"/>
        <end position="116"/>
    </location>
</feature>
<name>A0A1I5UPE1_9RHOB</name>
<dbReference type="AlphaFoldDB" id="A0A1I5UPE1"/>
<dbReference type="Pfam" id="PF13463">
    <property type="entry name" value="HTH_27"/>
    <property type="match status" value="1"/>
</dbReference>
<dbReference type="RefSeq" id="WP_218153125.1">
    <property type="nucleotide sequence ID" value="NZ_FOXA01000022.1"/>
</dbReference>
<dbReference type="InterPro" id="IPR000835">
    <property type="entry name" value="HTH_MarR-typ"/>
</dbReference>
<dbReference type="Gene3D" id="1.10.10.10">
    <property type="entry name" value="Winged helix-like DNA-binding domain superfamily/Winged helix DNA-binding domain"/>
    <property type="match status" value="1"/>
</dbReference>
<reference evidence="2 3" key="1">
    <citation type="submission" date="2016-10" db="EMBL/GenBank/DDBJ databases">
        <authorList>
            <person name="de Groot N.N."/>
        </authorList>
    </citation>
    <scope>NUCLEOTIDE SEQUENCE [LARGE SCALE GENOMIC DNA]</scope>
    <source>
        <strain evidence="2 3">DSM 19547</strain>
    </source>
</reference>
<dbReference type="InterPro" id="IPR036388">
    <property type="entry name" value="WH-like_DNA-bd_sf"/>
</dbReference>
<dbReference type="STRING" id="441119.SAMN04488047_12212"/>
<organism evidence="2 3">
    <name type="scientific">Tranquillimonas alkanivorans</name>
    <dbReference type="NCBI Taxonomy" id="441119"/>
    <lineage>
        <taxon>Bacteria</taxon>
        <taxon>Pseudomonadati</taxon>
        <taxon>Pseudomonadota</taxon>
        <taxon>Alphaproteobacteria</taxon>
        <taxon>Rhodobacterales</taxon>
        <taxon>Roseobacteraceae</taxon>
        <taxon>Tranquillimonas</taxon>
    </lineage>
</organism>
<dbReference type="GO" id="GO:0003700">
    <property type="term" value="F:DNA-binding transcription factor activity"/>
    <property type="evidence" value="ECO:0007669"/>
    <property type="project" value="InterPro"/>
</dbReference>